<keyword evidence="4 8" id="KW-0812">Transmembrane</keyword>
<keyword evidence="11" id="KW-1185">Reference proteome</keyword>
<evidence type="ECO:0000256" key="6">
    <source>
        <dbReference type="ARBA" id="ARBA00022989"/>
    </source>
</evidence>
<dbReference type="PANTHER" id="PTHR48090:SF3">
    <property type="entry name" value="UNDECAPRENYL-PHOSPHATE 4-DEOXY-4-FORMAMIDO-L-ARABINOSE TRANSFERASE"/>
    <property type="match status" value="1"/>
</dbReference>
<dbReference type="AlphaFoldDB" id="A0A1Z3HSD1"/>
<dbReference type="Proteomes" id="UP000191901">
    <property type="component" value="Chromosome"/>
</dbReference>
<gene>
    <name evidence="10" type="ORF">XM38_041380</name>
</gene>
<dbReference type="GO" id="GO:0016757">
    <property type="term" value="F:glycosyltransferase activity"/>
    <property type="evidence" value="ECO:0007669"/>
    <property type="project" value="UniProtKB-KW"/>
</dbReference>
<keyword evidence="5" id="KW-0448">Lipopolysaccharide biosynthesis</keyword>
<keyword evidence="6 8" id="KW-1133">Transmembrane helix</keyword>
<dbReference type="GO" id="GO:0009103">
    <property type="term" value="P:lipopolysaccharide biosynthetic process"/>
    <property type="evidence" value="ECO:0007669"/>
    <property type="project" value="UniProtKB-KW"/>
</dbReference>
<keyword evidence="3" id="KW-0808">Transferase</keyword>
<dbReference type="InterPro" id="IPR001173">
    <property type="entry name" value="Glyco_trans_2-like"/>
</dbReference>
<feature type="transmembrane region" description="Helical" evidence="8">
    <location>
        <begin position="267"/>
        <end position="289"/>
    </location>
</feature>
<dbReference type="KEGG" id="hhg:XM38_041380"/>
<dbReference type="Gene3D" id="3.90.550.10">
    <property type="entry name" value="Spore Coat Polysaccharide Biosynthesis Protein SpsA, Chain A"/>
    <property type="match status" value="1"/>
</dbReference>
<evidence type="ECO:0000256" key="8">
    <source>
        <dbReference type="SAM" id="Phobius"/>
    </source>
</evidence>
<evidence type="ECO:0000256" key="2">
    <source>
        <dbReference type="ARBA" id="ARBA00022676"/>
    </source>
</evidence>
<feature type="transmembrane region" description="Helical" evidence="8">
    <location>
        <begin position="301"/>
        <end position="326"/>
    </location>
</feature>
<evidence type="ECO:0000256" key="4">
    <source>
        <dbReference type="ARBA" id="ARBA00022692"/>
    </source>
</evidence>
<evidence type="ECO:0000313" key="10">
    <source>
        <dbReference type="EMBL" id="ASC73176.1"/>
    </source>
</evidence>
<sequence>MKTVNHTSKEVSQSHSKGISYEDMEHGKYSDVAPYDLSLVIPIYNEIDSIPKLLQRITTVFEKSRLSYEIICVDDGSVDGSASFLIEQAKVRSDLRVIALRRNYGQTPAMAAGFEHARGRAIVTLDGDLQNDPADIPTLLSKLSEGYDLVSGWRKNRQDAALTRLLPSKIANWLIGRITGVKLHDYGCSLKVYRSELIADIRLYGEMHRFLPAIAFTEGARIAEVPVRHHARKFGHSKYGLGRTLRVLADLLTVSFMQTFLTKPMHAFGFAGLFSIFLGVILASYLAFLKIFLDQGIGDRPLLLLAVVLFLAGIQMFSFGLLADLLMRTYHESQNRPVYRIRQLAGFRK</sequence>
<reference evidence="10 11" key="1">
    <citation type="journal article" date="2016" name="Biochim. Biophys. Acta">
        <title>Characterization of red-shifted phycobilisomes isolated from the chlorophyll f-containing cyanobacterium Halomicronema hongdechloris.</title>
        <authorList>
            <person name="Li Y."/>
            <person name="Lin Y."/>
            <person name="Garvey C.J."/>
            <person name="Birch D."/>
            <person name="Corkery R.W."/>
            <person name="Loughlin P.C."/>
            <person name="Scheer H."/>
            <person name="Willows R.D."/>
            <person name="Chen M."/>
        </authorList>
    </citation>
    <scope>NUCLEOTIDE SEQUENCE [LARGE SCALE GENOMIC DNA]</scope>
    <source>
        <strain evidence="10 11">C2206</strain>
    </source>
</reference>
<dbReference type="STRING" id="1641165.XM38_13535"/>
<feature type="domain" description="Glycosyltransferase 2-like" evidence="9">
    <location>
        <begin position="38"/>
        <end position="200"/>
    </location>
</feature>
<dbReference type="Pfam" id="PF00535">
    <property type="entry name" value="Glycos_transf_2"/>
    <property type="match status" value="1"/>
</dbReference>
<name>A0A1Z3HSD1_9CYAN</name>
<dbReference type="SUPFAM" id="SSF53448">
    <property type="entry name" value="Nucleotide-diphospho-sugar transferases"/>
    <property type="match status" value="1"/>
</dbReference>
<evidence type="ECO:0000256" key="5">
    <source>
        <dbReference type="ARBA" id="ARBA00022985"/>
    </source>
</evidence>
<evidence type="ECO:0000256" key="3">
    <source>
        <dbReference type="ARBA" id="ARBA00022679"/>
    </source>
</evidence>
<dbReference type="InterPro" id="IPR050256">
    <property type="entry name" value="Glycosyltransferase_2"/>
</dbReference>
<accession>A0A1Z3HSD1</accession>
<dbReference type="CDD" id="cd04187">
    <property type="entry name" value="DPM1_like_bac"/>
    <property type="match status" value="1"/>
</dbReference>
<evidence type="ECO:0000256" key="7">
    <source>
        <dbReference type="ARBA" id="ARBA00023136"/>
    </source>
</evidence>
<evidence type="ECO:0000313" key="11">
    <source>
        <dbReference type="Proteomes" id="UP000191901"/>
    </source>
</evidence>
<evidence type="ECO:0000259" key="9">
    <source>
        <dbReference type="Pfam" id="PF00535"/>
    </source>
</evidence>
<organism evidence="10 11">
    <name type="scientific">Halomicronema hongdechloris C2206</name>
    <dbReference type="NCBI Taxonomy" id="1641165"/>
    <lineage>
        <taxon>Bacteria</taxon>
        <taxon>Bacillati</taxon>
        <taxon>Cyanobacteriota</taxon>
        <taxon>Cyanophyceae</taxon>
        <taxon>Nodosilineales</taxon>
        <taxon>Nodosilineaceae</taxon>
        <taxon>Halomicronema</taxon>
    </lineage>
</organism>
<proteinExistence type="predicted"/>
<dbReference type="EMBL" id="CP021983">
    <property type="protein sequence ID" value="ASC73176.1"/>
    <property type="molecule type" value="Genomic_DNA"/>
</dbReference>
<evidence type="ECO:0000256" key="1">
    <source>
        <dbReference type="ARBA" id="ARBA00022475"/>
    </source>
</evidence>
<protein>
    <submittedName>
        <fullName evidence="10">Glycosyltransferase</fullName>
    </submittedName>
</protein>
<dbReference type="InterPro" id="IPR029044">
    <property type="entry name" value="Nucleotide-diphossugar_trans"/>
</dbReference>
<dbReference type="PANTHER" id="PTHR48090">
    <property type="entry name" value="UNDECAPRENYL-PHOSPHATE 4-DEOXY-4-FORMAMIDO-L-ARABINOSE TRANSFERASE-RELATED"/>
    <property type="match status" value="1"/>
</dbReference>
<keyword evidence="7 8" id="KW-0472">Membrane</keyword>
<dbReference type="GO" id="GO:0005886">
    <property type="term" value="C:plasma membrane"/>
    <property type="evidence" value="ECO:0007669"/>
    <property type="project" value="TreeGrafter"/>
</dbReference>
<keyword evidence="2" id="KW-0328">Glycosyltransferase</keyword>
<keyword evidence="1" id="KW-1003">Cell membrane</keyword>